<accession>A0A927R700</accession>
<dbReference type="InterPro" id="IPR050789">
    <property type="entry name" value="Diverse_Enzym_Activities"/>
</dbReference>
<proteinExistence type="predicted"/>
<protein>
    <submittedName>
        <fullName evidence="2">CubicO group peptidase (Beta-lactamase class C family)</fullName>
    </submittedName>
</protein>
<dbReference type="InterPro" id="IPR012338">
    <property type="entry name" value="Beta-lactam/transpept-like"/>
</dbReference>
<comment type="caution">
    <text evidence="2">The sequence shown here is derived from an EMBL/GenBank/DDBJ whole genome shotgun (WGS) entry which is preliminary data.</text>
</comment>
<gene>
    <name evidence="2" type="ORF">H4W31_003034</name>
</gene>
<dbReference type="Proteomes" id="UP000649753">
    <property type="component" value="Unassembled WGS sequence"/>
</dbReference>
<dbReference type="PANTHER" id="PTHR43283">
    <property type="entry name" value="BETA-LACTAMASE-RELATED"/>
    <property type="match status" value="1"/>
</dbReference>
<dbReference type="RefSeq" id="WP_192767244.1">
    <property type="nucleotide sequence ID" value="NZ_JADBEB010000001.1"/>
</dbReference>
<evidence type="ECO:0000313" key="3">
    <source>
        <dbReference type="Proteomes" id="UP000649753"/>
    </source>
</evidence>
<dbReference type="Pfam" id="PF00144">
    <property type="entry name" value="Beta-lactamase"/>
    <property type="match status" value="1"/>
</dbReference>
<evidence type="ECO:0000313" key="2">
    <source>
        <dbReference type="EMBL" id="MBE1487396.1"/>
    </source>
</evidence>
<sequence>MSLQRSVDPDQVGFDPARLARIDTHFARYVDAGELAGWQLVVTRRGEIAHASTYGLRDREAGKPVEPDTLWRIYSMTKPITSVAAMILWEEGRLQLTDEISRWLPEFADVRVYDRGSTLKPYTVPAVEPIRVWHLLTHTAGLTYGFLQTSVVDGLYRAAGYDLYPPVGFDLATATEGLARLPLLFQPGTAWGYSVATDVLGRLIEVVSGQSLDTFLAERVLGPLGMTDTRWWAEGPDADRLAACYAVNPTNGQAVRYDAIGRFALEKPALLAGGSGLLSTAADYHRFTQFLLRGGELDGVRLLGPRTVRFMTRNHLPGGQDLGRLSTGGFAETTFDGIGFGLGFAVVEDPVPSRTPSSVGEYYWGGVASTAFWVDPVEEITALLFTQLVPSSTYPLRAELRQLVYSAIVD</sequence>
<dbReference type="PANTHER" id="PTHR43283:SF3">
    <property type="entry name" value="BETA-LACTAMASE FAMILY PROTEIN (AFU_ORTHOLOGUE AFUA_5G07500)"/>
    <property type="match status" value="1"/>
</dbReference>
<organism evidence="2 3">
    <name type="scientific">Plantactinospora soyae</name>
    <dbReference type="NCBI Taxonomy" id="1544732"/>
    <lineage>
        <taxon>Bacteria</taxon>
        <taxon>Bacillati</taxon>
        <taxon>Actinomycetota</taxon>
        <taxon>Actinomycetes</taxon>
        <taxon>Micromonosporales</taxon>
        <taxon>Micromonosporaceae</taxon>
        <taxon>Plantactinospora</taxon>
    </lineage>
</organism>
<dbReference type="SUPFAM" id="SSF56601">
    <property type="entry name" value="beta-lactamase/transpeptidase-like"/>
    <property type="match status" value="1"/>
</dbReference>
<dbReference type="Gene3D" id="3.40.710.10">
    <property type="entry name" value="DD-peptidase/beta-lactamase superfamily"/>
    <property type="match status" value="1"/>
</dbReference>
<keyword evidence="3" id="KW-1185">Reference proteome</keyword>
<reference evidence="2" key="1">
    <citation type="submission" date="2020-10" db="EMBL/GenBank/DDBJ databases">
        <title>Sequencing the genomes of 1000 actinobacteria strains.</title>
        <authorList>
            <person name="Klenk H.-P."/>
        </authorList>
    </citation>
    <scope>NUCLEOTIDE SEQUENCE</scope>
    <source>
        <strain evidence="2">DSM 46832</strain>
    </source>
</reference>
<dbReference type="InterPro" id="IPR001466">
    <property type="entry name" value="Beta-lactam-related"/>
</dbReference>
<feature type="domain" description="Beta-lactamase-related" evidence="1">
    <location>
        <begin position="23"/>
        <end position="402"/>
    </location>
</feature>
<evidence type="ECO:0000259" key="1">
    <source>
        <dbReference type="Pfam" id="PF00144"/>
    </source>
</evidence>
<name>A0A927R700_9ACTN</name>
<dbReference type="EMBL" id="JADBEB010000001">
    <property type="protein sequence ID" value="MBE1487396.1"/>
    <property type="molecule type" value="Genomic_DNA"/>
</dbReference>
<dbReference type="AlphaFoldDB" id="A0A927R700"/>